<dbReference type="EMBL" id="MU853590">
    <property type="protein sequence ID" value="KAK4143091.1"/>
    <property type="molecule type" value="Genomic_DNA"/>
</dbReference>
<dbReference type="PANTHER" id="PTHR10826">
    <property type="entry name" value="COMPLEMENT COMPONENT 1"/>
    <property type="match status" value="1"/>
</dbReference>
<organism evidence="2 3">
    <name type="scientific">Dichotomopilus funicola</name>
    <dbReference type="NCBI Taxonomy" id="1934379"/>
    <lineage>
        <taxon>Eukaryota</taxon>
        <taxon>Fungi</taxon>
        <taxon>Dikarya</taxon>
        <taxon>Ascomycota</taxon>
        <taxon>Pezizomycotina</taxon>
        <taxon>Sordariomycetes</taxon>
        <taxon>Sordariomycetidae</taxon>
        <taxon>Sordariales</taxon>
        <taxon>Chaetomiaceae</taxon>
        <taxon>Dichotomopilus</taxon>
    </lineage>
</organism>
<evidence type="ECO:0000313" key="3">
    <source>
        <dbReference type="Proteomes" id="UP001302676"/>
    </source>
</evidence>
<feature type="compositionally biased region" description="Acidic residues" evidence="1">
    <location>
        <begin position="162"/>
        <end position="173"/>
    </location>
</feature>
<keyword evidence="3" id="KW-1185">Reference proteome</keyword>
<gene>
    <name evidence="2" type="ORF">C8A04DRAFT_29319</name>
</gene>
<dbReference type="RefSeq" id="XP_062636462.1">
    <property type="nucleotide sequence ID" value="XM_062780969.1"/>
</dbReference>
<evidence type="ECO:0000313" key="2">
    <source>
        <dbReference type="EMBL" id="KAK4143091.1"/>
    </source>
</evidence>
<protein>
    <submittedName>
        <fullName evidence="2">Mitochondrial glycoprotein</fullName>
    </submittedName>
</protein>
<dbReference type="Proteomes" id="UP001302676">
    <property type="component" value="Unassembled WGS sequence"/>
</dbReference>
<feature type="region of interest" description="Disordered" evidence="1">
    <location>
        <begin position="1"/>
        <end position="34"/>
    </location>
</feature>
<dbReference type="PANTHER" id="PTHR10826:SF1">
    <property type="entry name" value="COMPLEMENT COMPONENT 1 Q SUBCOMPONENT-BINDING PROTEIN, MITOCHONDRIAL"/>
    <property type="match status" value="1"/>
</dbReference>
<reference evidence="2" key="1">
    <citation type="journal article" date="2023" name="Mol. Phylogenet. Evol.">
        <title>Genome-scale phylogeny and comparative genomics of the fungal order Sordariales.</title>
        <authorList>
            <person name="Hensen N."/>
            <person name="Bonometti L."/>
            <person name="Westerberg I."/>
            <person name="Brannstrom I.O."/>
            <person name="Guillou S."/>
            <person name="Cros-Aarteil S."/>
            <person name="Calhoun S."/>
            <person name="Haridas S."/>
            <person name="Kuo A."/>
            <person name="Mondo S."/>
            <person name="Pangilinan J."/>
            <person name="Riley R."/>
            <person name="LaButti K."/>
            <person name="Andreopoulos B."/>
            <person name="Lipzen A."/>
            <person name="Chen C."/>
            <person name="Yan M."/>
            <person name="Daum C."/>
            <person name="Ng V."/>
            <person name="Clum A."/>
            <person name="Steindorff A."/>
            <person name="Ohm R.A."/>
            <person name="Martin F."/>
            <person name="Silar P."/>
            <person name="Natvig D.O."/>
            <person name="Lalanne C."/>
            <person name="Gautier V."/>
            <person name="Ament-Velasquez S.L."/>
            <person name="Kruys A."/>
            <person name="Hutchinson M.I."/>
            <person name="Powell A.J."/>
            <person name="Barry K."/>
            <person name="Miller A.N."/>
            <person name="Grigoriev I.V."/>
            <person name="Debuchy R."/>
            <person name="Gladieux P."/>
            <person name="Hiltunen Thoren M."/>
            <person name="Johannesson H."/>
        </authorList>
    </citation>
    <scope>NUCLEOTIDE SEQUENCE</scope>
    <source>
        <strain evidence="2">CBS 141.50</strain>
    </source>
</reference>
<dbReference type="Gene3D" id="3.10.280.10">
    <property type="entry name" value="Mitochondrial glycoprotein"/>
    <property type="match status" value="1"/>
</dbReference>
<dbReference type="GO" id="GO:0042256">
    <property type="term" value="P:cytosolic ribosome assembly"/>
    <property type="evidence" value="ECO:0007669"/>
    <property type="project" value="TreeGrafter"/>
</dbReference>
<proteinExistence type="predicted"/>
<sequence length="293" mass="32974">MMSLRTLARSAPRTLARASSSLSSRTPSTLLRTTRTTPLAARTQQISAFSTTMLRPAAKKGEVDAEVSEKLASEIQFEKEVRENEPQPPSIKDFLENSKFTLEDVPGKEDVYLRRTFGEEKITVSFSISDLHNMDQDMMEDDNILEDADIEEAEAARNTENQEGEEGAEEDEPGHEAPVPVRLNIVIEKPNQGALNIEALAQDGSIVFDNFYYYADPKLAHSTDANAVHEAQDTYPGPPFGSLDEDLQVLMERYLEERGITQGLALFVPDYMDYKEQREYTQWLKNVKAFIDA</sequence>
<evidence type="ECO:0000256" key="1">
    <source>
        <dbReference type="SAM" id="MobiDB-lite"/>
    </source>
</evidence>
<dbReference type="GO" id="GO:0005759">
    <property type="term" value="C:mitochondrial matrix"/>
    <property type="evidence" value="ECO:0007669"/>
    <property type="project" value="InterPro"/>
</dbReference>
<accession>A0AAN6ZN07</accession>
<name>A0AAN6ZN07_9PEZI</name>
<dbReference type="GeneID" id="87817582"/>
<dbReference type="Pfam" id="PF02330">
    <property type="entry name" value="MAM33"/>
    <property type="match status" value="1"/>
</dbReference>
<reference evidence="2" key="2">
    <citation type="submission" date="2023-05" db="EMBL/GenBank/DDBJ databases">
        <authorList>
            <consortium name="Lawrence Berkeley National Laboratory"/>
            <person name="Steindorff A."/>
            <person name="Hensen N."/>
            <person name="Bonometti L."/>
            <person name="Westerberg I."/>
            <person name="Brannstrom I.O."/>
            <person name="Guillou S."/>
            <person name="Cros-Aarteil S."/>
            <person name="Calhoun S."/>
            <person name="Haridas S."/>
            <person name="Kuo A."/>
            <person name="Mondo S."/>
            <person name="Pangilinan J."/>
            <person name="Riley R."/>
            <person name="Labutti K."/>
            <person name="Andreopoulos B."/>
            <person name="Lipzen A."/>
            <person name="Chen C."/>
            <person name="Yanf M."/>
            <person name="Daum C."/>
            <person name="Ng V."/>
            <person name="Clum A."/>
            <person name="Ohm R."/>
            <person name="Martin F."/>
            <person name="Silar P."/>
            <person name="Natvig D."/>
            <person name="Lalanne C."/>
            <person name="Gautier V."/>
            <person name="Ament-Velasquez S.L."/>
            <person name="Kruys A."/>
            <person name="Hutchinson M.I."/>
            <person name="Powell A.J."/>
            <person name="Barry K."/>
            <person name="Miller A.N."/>
            <person name="Grigoriev I.V."/>
            <person name="Debuchy R."/>
            <person name="Gladieux P."/>
            <person name="Thoren M.H."/>
            <person name="Johannesson H."/>
        </authorList>
    </citation>
    <scope>NUCLEOTIDE SEQUENCE</scope>
    <source>
        <strain evidence="2">CBS 141.50</strain>
    </source>
</reference>
<comment type="caution">
    <text evidence="2">The sequence shown here is derived from an EMBL/GenBank/DDBJ whole genome shotgun (WGS) entry which is preliminary data.</text>
</comment>
<feature type="region of interest" description="Disordered" evidence="1">
    <location>
        <begin position="155"/>
        <end position="176"/>
    </location>
</feature>
<dbReference type="SUPFAM" id="SSF54529">
    <property type="entry name" value="Mitochondrial glycoprotein MAM33-like"/>
    <property type="match status" value="1"/>
</dbReference>
<dbReference type="InterPro" id="IPR003428">
    <property type="entry name" value="MAM33"/>
</dbReference>
<dbReference type="AlphaFoldDB" id="A0AAN6ZN07"/>
<dbReference type="InterPro" id="IPR036561">
    <property type="entry name" value="MAM33_sf"/>
</dbReference>